<feature type="region of interest" description="Disordered" evidence="5">
    <location>
        <begin position="1044"/>
        <end position="1069"/>
    </location>
</feature>
<protein>
    <recommendedName>
        <fullName evidence="6">MOM1 alpha-helical domain-containing protein</fullName>
    </recommendedName>
</protein>
<reference evidence="8" key="1">
    <citation type="journal article" date="2023" name="Proc. Natl. Acad. Sci. U.S.A.">
        <title>Genomic and structural basis for evolution of tropane alkaloid biosynthesis.</title>
        <authorList>
            <person name="Wanga Y.-J."/>
            <person name="Taina T."/>
            <person name="Yua J.-Y."/>
            <person name="Lia J."/>
            <person name="Xua B."/>
            <person name="Chenc J."/>
            <person name="D'Auriad J.C."/>
            <person name="Huanga J.-P."/>
            <person name="Huanga S.-X."/>
        </authorList>
    </citation>
    <scope>NUCLEOTIDE SEQUENCE [LARGE SCALE GENOMIC DNA]</scope>
    <source>
        <strain evidence="8">cv. KIB-2019</strain>
    </source>
</reference>
<keyword evidence="2" id="KW-0805">Transcription regulation</keyword>
<comment type="caution">
    <text evidence="7">The sequence shown here is derived from an EMBL/GenBank/DDBJ whole genome shotgun (WGS) entry which is preliminary data.</text>
</comment>
<dbReference type="EMBL" id="JAJAGQ010000014">
    <property type="protein sequence ID" value="KAJ8543948.1"/>
    <property type="molecule type" value="Genomic_DNA"/>
</dbReference>
<feature type="compositionally biased region" description="Low complexity" evidence="5">
    <location>
        <begin position="122"/>
        <end position="139"/>
    </location>
</feature>
<keyword evidence="4" id="KW-0539">Nucleus</keyword>
<dbReference type="InterPro" id="IPR036638">
    <property type="entry name" value="HLH_DNA-bd_sf"/>
</dbReference>
<evidence type="ECO:0000256" key="1">
    <source>
        <dbReference type="ARBA" id="ARBA00004123"/>
    </source>
</evidence>
<accession>A0A9Q1R5Y0</accession>
<dbReference type="GO" id="GO:0005634">
    <property type="term" value="C:nucleus"/>
    <property type="evidence" value="ECO:0007669"/>
    <property type="project" value="UniProtKB-SubCell"/>
</dbReference>
<keyword evidence="8" id="KW-1185">Reference proteome</keyword>
<keyword evidence="3" id="KW-0804">Transcription</keyword>
<dbReference type="PANTHER" id="PTHR35116">
    <property type="entry name" value="HELICASE PROTEIN MOM1"/>
    <property type="match status" value="1"/>
</dbReference>
<evidence type="ECO:0000313" key="8">
    <source>
        <dbReference type="Proteomes" id="UP001152561"/>
    </source>
</evidence>
<evidence type="ECO:0000256" key="2">
    <source>
        <dbReference type="ARBA" id="ARBA00023015"/>
    </source>
</evidence>
<comment type="subcellular location">
    <subcellularLocation>
        <location evidence="1">Nucleus</location>
    </subcellularLocation>
</comment>
<proteinExistence type="predicted"/>
<evidence type="ECO:0000313" key="7">
    <source>
        <dbReference type="EMBL" id="KAJ8543948.1"/>
    </source>
</evidence>
<dbReference type="GO" id="GO:0031507">
    <property type="term" value="P:heterochromatin formation"/>
    <property type="evidence" value="ECO:0007669"/>
    <property type="project" value="InterPro"/>
</dbReference>
<feature type="region of interest" description="Disordered" evidence="5">
    <location>
        <begin position="515"/>
        <end position="539"/>
    </location>
</feature>
<dbReference type="PANTHER" id="PTHR35116:SF2">
    <property type="entry name" value="ATP-DEPENDENT HELICASE FAMILY PROTEIN-RELATED"/>
    <property type="match status" value="1"/>
</dbReference>
<feature type="compositionally biased region" description="Polar residues" evidence="5">
    <location>
        <begin position="155"/>
        <end position="165"/>
    </location>
</feature>
<name>A0A9Q1R5Y0_9SOLA</name>
<feature type="region of interest" description="Disordered" evidence="5">
    <location>
        <begin position="195"/>
        <end position="228"/>
    </location>
</feature>
<feature type="compositionally biased region" description="Basic and acidic residues" evidence="5">
    <location>
        <begin position="57"/>
        <end position="73"/>
    </location>
</feature>
<dbReference type="OrthoDB" id="885191at2759"/>
<evidence type="ECO:0000256" key="4">
    <source>
        <dbReference type="ARBA" id="ARBA00023242"/>
    </source>
</evidence>
<dbReference type="GO" id="GO:0046983">
    <property type="term" value="F:protein dimerization activity"/>
    <property type="evidence" value="ECO:0007669"/>
    <property type="project" value="InterPro"/>
</dbReference>
<dbReference type="InterPro" id="IPR056882">
    <property type="entry name" value="MOM1_dom"/>
</dbReference>
<sequence>MAFSETNLWREAYYYITLVLDFKLKMAIDAGSGSKSKGNDSNNSKNKLVSKGSSSHDTGKTDRSTRSSFKETSSKQMDLSPASKRKSERLEKRTPSMPLAKKKSVELVQQNTPSPLRRSERCSTSSKSRSLGSESNSSSIKEEKREKIVKKLTMESESVSTSKKNATAPVDLKRKKTPVDLKRKKMDGKTYRLLFKKQKKRGTASDACEDDGTDGEHGSRSQSSLLHEADLVEPEERRMIYNEQKSLHIHLKAEIAKLFGVIKVSEVIKHTAEKFLEYIMENHRVSREPETILQAFQISLSWTAASILKEKIDKDDIFVLVKQQLQFRCTKEEANNVYLKLRSLKKMFLRRLDQNGNASSSSRYSISPVKSVGEEPYEGSISQAVKPDIIDRLQDKELSGEGSVTPTEKLRDGQRQKVIKEVQRGHGKRISMLGQEEQEKIEEFHRIWEKKKEVLEEECKLEIAVLRAIHGETAATKDKQKALETKFAKKIEVHTCLKDQQLKELEAKYSAMRNEEMQKVSSRGTKENTSDRGHYSGDEMGCSQENLNVSDCIPKTVIPVCGQHVELHGPGNADVAASDAPPSSPDVCDVLPVQATNVLAASVSEERAEIASMGRASVSAVKQSNEAGNSGGSEEEFACKVPLLPKEHTGEVASDKQNRDCLEISEVALNEAVGHDKISEVNNTIQEVVTENDMPENNSNLPNVVGNQREDVSSIGGNQITPEEFPADLPCVAAVPSSDDASSLLQNPVNLDECSRSSGDNGTHDYDMPLSENQIGIQTELVSGRTINNTSEAILPGSCEKQHTVGDGRNSIPIPGSSPHAAEPLHQAVSPAGENLEPCASVLSDIRVTRNQSVLPAVSRVHPQSTPDLCARVSSQNTETVFQVVQGSAELPSQAVSQPNTNVAFVQGSSNRPVRPVHQMATSNLAFPFHADPLHIEWERIHKERERATKGLEDMKLHLRSECKKEIEEVIAPIRKKYELKLQEAEAAYLLKKKELDMNQNKILMNKALADSFRFTFTDVNFSGLPGLQAAPPGYTQHLHQVRQQQSLRSSPVCGSSSARQPVGAQQTFGSSSSVANFSVHSAETETSLPILRSASVAGSSSSSQPAAVSRSTTFTVGTVTRPPLISAITPIRSNHRLGGDVRAPAPHLQRFKAPTSTPVSGSSTLLNGMQGHPRPVYVAASSPSLPQLASLRSTLQNQVQPPIVQQVPVNLSDSGNMSLEHGLGGLPAIQNPSLSARELLLEMENRSRANRPNFMPPLPDIGCNFDSLDLSDFHSLGSVQRGSISSETATNLWGNIWVPMRKKKKQKRITDKIAALQKLVSPHGNVGTASVLLETYNSIKALKNQIQDLCNTASNSGSLFHSQNCRGEEFGVQRRNFCLVPVSLVQKLTDEDVYDDENSSL</sequence>
<feature type="domain" description="MOM1 alpha-helical" evidence="6">
    <location>
        <begin position="242"/>
        <end position="362"/>
    </location>
</feature>
<gene>
    <name evidence="7" type="ORF">K7X08_025566</name>
</gene>
<dbReference type="SUPFAM" id="SSF47459">
    <property type="entry name" value="HLH, helix-loop-helix DNA-binding domain"/>
    <property type="match status" value="1"/>
</dbReference>
<dbReference type="Pfam" id="PF25029">
    <property type="entry name" value="MOM1"/>
    <property type="match status" value="1"/>
</dbReference>
<organism evidence="7 8">
    <name type="scientific">Anisodus acutangulus</name>
    <dbReference type="NCBI Taxonomy" id="402998"/>
    <lineage>
        <taxon>Eukaryota</taxon>
        <taxon>Viridiplantae</taxon>
        <taxon>Streptophyta</taxon>
        <taxon>Embryophyta</taxon>
        <taxon>Tracheophyta</taxon>
        <taxon>Spermatophyta</taxon>
        <taxon>Magnoliopsida</taxon>
        <taxon>eudicotyledons</taxon>
        <taxon>Gunneridae</taxon>
        <taxon>Pentapetalae</taxon>
        <taxon>asterids</taxon>
        <taxon>lamiids</taxon>
        <taxon>Solanales</taxon>
        <taxon>Solanaceae</taxon>
        <taxon>Solanoideae</taxon>
        <taxon>Hyoscyameae</taxon>
        <taxon>Anisodus</taxon>
    </lineage>
</organism>
<dbReference type="InterPro" id="IPR039322">
    <property type="entry name" value="MOM1"/>
</dbReference>
<evidence type="ECO:0000256" key="5">
    <source>
        <dbReference type="SAM" id="MobiDB-lite"/>
    </source>
</evidence>
<feature type="compositionally biased region" description="Basic and acidic residues" evidence="5">
    <location>
        <begin position="515"/>
        <end position="537"/>
    </location>
</feature>
<evidence type="ECO:0000259" key="6">
    <source>
        <dbReference type="Pfam" id="PF25029"/>
    </source>
</evidence>
<feature type="region of interest" description="Disordered" evidence="5">
    <location>
        <begin position="31"/>
        <end position="177"/>
    </location>
</feature>
<dbReference type="Gene3D" id="6.10.250.1310">
    <property type="match status" value="1"/>
</dbReference>
<dbReference type="InterPro" id="IPR045239">
    <property type="entry name" value="bHLH95_bHLH"/>
</dbReference>
<dbReference type="CDD" id="cd11393">
    <property type="entry name" value="bHLH_AtbHLH_like"/>
    <property type="match status" value="1"/>
</dbReference>
<evidence type="ECO:0000256" key="3">
    <source>
        <dbReference type="ARBA" id="ARBA00023163"/>
    </source>
</evidence>
<feature type="compositionally biased region" description="Low complexity" evidence="5">
    <location>
        <begin position="31"/>
        <end position="47"/>
    </location>
</feature>
<dbReference type="Proteomes" id="UP001152561">
    <property type="component" value="Unassembled WGS sequence"/>
</dbReference>